<reference evidence="2 3" key="1">
    <citation type="journal article" date="2017" name="Front. Microbiol.">
        <title>Genome Sequence of Desulfurella amilsii Strain TR1 and Comparative Genomics of Desulfurellaceae Family.</title>
        <authorList>
            <person name="Florentino A.P."/>
            <person name="Stams A.J."/>
            <person name="Sanchez-Andrea I."/>
        </authorList>
    </citation>
    <scope>NUCLEOTIDE SEQUENCE [LARGE SCALE GENOMIC DNA]</scope>
    <source>
        <strain evidence="2 3">TR1</strain>
    </source>
</reference>
<dbReference type="OrthoDB" id="9812349at2"/>
<keyword evidence="1" id="KW-1133">Transmembrane helix</keyword>
<proteinExistence type="predicted"/>
<dbReference type="RefSeq" id="WP_158090475.1">
    <property type="nucleotide sequence ID" value="NZ_MDSU01000002.1"/>
</dbReference>
<dbReference type="PANTHER" id="PTHR34980:SF2">
    <property type="entry name" value="INNER MEMBRANE PROTEIN YHAH-RELATED"/>
    <property type="match status" value="1"/>
</dbReference>
<comment type="caution">
    <text evidence="2">The sequence shown here is derived from an EMBL/GenBank/DDBJ whole genome shotgun (WGS) entry which is preliminary data.</text>
</comment>
<evidence type="ECO:0000313" key="2">
    <source>
        <dbReference type="EMBL" id="OSS42867.1"/>
    </source>
</evidence>
<dbReference type="GO" id="GO:0005886">
    <property type="term" value="C:plasma membrane"/>
    <property type="evidence" value="ECO:0007669"/>
    <property type="project" value="TreeGrafter"/>
</dbReference>
<accession>A0A1X4XZ97</accession>
<dbReference type="InterPro" id="IPR008523">
    <property type="entry name" value="DUF805"/>
</dbReference>
<name>A0A1X4XZ97_9BACT</name>
<gene>
    <name evidence="2" type="ORF">DESAMIL20_297</name>
</gene>
<dbReference type="PANTHER" id="PTHR34980">
    <property type="entry name" value="INNER MEMBRANE PROTEIN-RELATED-RELATED"/>
    <property type="match status" value="1"/>
</dbReference>
<organism evidence="2 3">
    <name type="scientific">Desulfurella amilsii</name>
    <dbReference type="NCBI Taxonomy" id="1562698"/>
    <lineage>
        <taxon>Bacteria</taxon>
        <taxon>Pseudomonadati</taxon>
        <taxon>Campylobacterota</taxon>
        <taxon>Desulfurellia</taxon>
        <taxon>Desulfurellales</taxon>
        <taxon>Desulfurellaceae</taxon>
        <taxon>Desulfurella</taxon>
    </lineage>
</organism>
<keyword evidence="1" id="KW-0812">Transmembrane</keyword>
<dbReference type="Pfam" id="PF05656">
    <property type="entry name" value="DUF805"/>
    <property type="match status" value="1"/>
</dbReference>
<evidence type="ECO:0000313" key="3">
    <source>
        <dbReference type="Proteomes" id="UP000194141"/>
    </source>
</evidence>
<protein>
    <submittedName>
        <fullName evidence="2">Integral membrane protein</fullName>
    </submittedName>
</protein>
<feature type="transmembrane region" description="Helical" evidence="1">
    <location>
        <begin position="52"/>
        <end position="69"/>
    </location>
</feature>
<keyword evidence="1" id="KW-0472">Membrane</keyword>
<feature type="transmembrane region" description="Helical" evidence="1">
    <location>
        <begin position="81"/>
        <end position="100"/>
    </location>
</feature>
<evidence type="ECO:0000256" key="1">
    <source>
        <dbReference type="SAM" id="Phobius"/>
    </source>
</evidence>
<dbReference type="AlphaFoldDB" id="A0A1X4XZ97"/>
<sequence>MLEYYLLAFKNYINFEGKATRKEFWYFHLVNFIIIATLLLLSYLIIPYLVGLYWLYSLAIVVPNVSLFVRRLHDIGKSGWYWLLLLIPVANIVVWLIVGLTESKTMEEIV</sequence>
<keyword evidence="3" id="KW-1185">Reference proteome</keyword>
<dbReference type="EMBL" id="MDSU01000002">
    <property type="protein sequence ID" value="OSS42867.1"/>
    <property type="molecule type" value="Genomic_DNA"/>
</dbReference>
<dbReference type="Proteomes" id="UP000194141">
    <property type="component" value="Unassembled WGS sequence"/>
</dbReference>
<dbReference type="STRING" id="1562698.DESAMIL20_297"/>
<feature type="transmembrane region" description="Helical" evidence="1">
    <location>
        <begin position="24"/>
        <end position="46"/>
    </location>
</feature>